<dbReference type="SUPFAM" id="SSF54001">
    <property type="entry name" value="Cysteine proteinases"/>
    <property type="match status" value="1"/>
</dbReference>
<dbReference type="InterPro" id="IPR002931">
    <property type="entry name" value="Transglutaminase-like"/>
</dbReference>
<evidence type="ECO:0000313" key="2">
    <source>
        <dbReference type="EMBL" id="BCY27610.1"/>
    </source>
</evidence>
<dbReference type="SMART" id="SM00460">
    <property type="entry name" value="TGc"/>
    <property type="match status" value="1"/>
</dbReference>
<gene>
    <name evidence="2" type="ORF">KK2020170_04780</name>
</gene>
<accession>A0ABN6HVZ3</accession>
<dbReference type="EMBL" id="AP024749">
    <property type="protein sequence ID" value="BCY27610.1"/>
    <property type="molecule type" value="Genomic_DNA"/>
</dbReference>
<protein>
    <recommendedName>
        <fullName evidence="1">Transglutaminase-like domain-containing protein</fullName>
    </recommendedName>
</protein>
<name>A0ABN6HVZ3_9FLAO</name>
<organism evidence="2 3">
    <name type="scientific">Flavobacterium okayamense</name>
    <dbReference type="NCBI Taxonomy" id="2830782"/>
    <lineage>
        <taxon>Bacteria</taxon>
        <taxon>Pseudomonadati</taxon>
        <taxon>Bacteroidota</taxon>
        <taxon>Flavobacteriia</taxon>
        <taxon>Flavobacteriales</taxon>
        <taxon>Flavobacteriaceae</taxon>
        <taxon>Flavobacterium</taxon>
    </lineage>
</organism>
<proteinExistence type="predicted"/>
<reference evidence="2 3" key="1">
    <citation type="submission" date="2021-06" db="EMBL/GenBank/DDBJ databases">
        <title>Whole genome sequences of Flavobacterium sp. KK2020170 and assembly.</title>
        <authorList>
            <person name="Kitahara K."/>
            <person name="Miyoshi S."/>
            <person name="Uesaka K."/>
        </authorList>
    </citation>
    <scope>NUCLEOTIDE SEQUENCE [LARGE SCALE GENOMIC DNA]</scope>
    <source>
        <strain evidence="2 3">KK2020170</strain>
    </source>
</reference>
<dbReference type="Pfam" id="PF01841">
    <property type="entry name" value="Transglut_core"/>
    <property type="match status" value="1"/>
</dbReference>
<feature type="domain" description="Transglutaminase-like" evidence="1">
    <location>
        <begin position="114"/>
        <end position="180"/>
    </location>
</feature>
<keyword evidence="3" id="KW-1185">Reference proteome</keyword>
<evidence type="ECO:0000259" key="1">
    <source>
        <dbReference type="SMART" id="SM00460"/>
    </source>
</evidence>
<dbReference type="Proteomes" id="UP000825258">
    <property type="component" value="Chromosome"/>
</dbReference>
<dbReference type="InterPro" id="IPR038765">
    <property type="entry name" value="Papain-like_cys_pep_sf"/>
</dbReference>
<evidence type="ECO:0000313" key="3">
    <source>
        <dbReference type="Proteomes" id="UP000825258"/>
    </source>
</evidence>
<sequence>MRRLFIILFFFTTLSPKAQVSDFDSINFTRADNIAKLNEGESLDNLPILAYNLTHKLNTDIEKFRAIFYWVSNNINADDALNSKVLHKRRKFKNDSLAFISWDKKNKKKFFKKLITQKRTVCTGYAYLIKELCFFSNIECEIINGYGRTFESNVESLDLVNHSWNTVKLNNKWYLCDATWASGYLAEKGKFIKEYNDGYFLTEPHLFEKNHIPENKKKEINQIFPLVYGETFKLNIDPILPSTLKLNCKIGEVITFSYKSLNNEYIPSLIQLKGVKEIPFKIFDVQKKNNITSFKYSFTNKGNYDVHLKANNDIVATYIINVE</sequence>
<dbReference type="PANTHER" id="PTHR46333">
    <property type="entry name" value="CYTOKINESIS PROTEIN 3"/>
    <property type="match status" value="1"/>
</dbReference>
<dbReference type="PANTHER" id="PTHR46333:SF2">
    <property type="entry name" value="CYTOKINESIS PROTEIN 3"/>
    <property type="match status" value="1"/>
</dbReference>
<dbReference type="RefSeq" id="WP_221259221.1">
    <property type="nucleotide sequence ID" value="NZ_AP024749.1"/>
</dbReference>
<dbReference type="Gene3D" id="3.10.620.30">
    <property type="match status" value="1"/>
</dbReference>
<dbReference type="InterPro" id="IPR052557">
    <property type="entry name" value="CAP/Cytokinesis_protein"/>
</dbReference>